<evidence type="ECO:0000256" key="1">
    <source>
        <dbReference type="ARBA" id="ARBA00000830"/>
    </source>
</evidence>
<dbReference type="FunFam" id="3.40.50.1000:FF:000022">
    <property type="entry name" value="Phosphoglycolate phosphatase"/>
    <property type="match status" value="1"/>
</dbReference>
<dbReference type="PANTHER" id="PTHR43434:SF1">
    <property type="entry name" value="PHOSPHOGLYCOLATE PHOSPHATASE"/>
    <property type="match status" value="1"/>
</dbReference>
<dbReference type="Gene3D" id="1.10.150.240">
    <property type="entry name" value="Putative phosphatase, domain 2"/>
    <property type="match status" value="1"/>
</dbReference>
<dbReference type="NCBIfam" id="TIGR01662">
    <property type="entry name" value="HAD-SF-IIIA"/>
    <property type="match status" value="1"/>
</dbReference>
<dbReference type="InterPro" id="IPR006439">
    <property type="entry name" value="HAD-SF_hydro_IA"/>
</dbReference>
<dbReference type="SFLD" id="SFLDG01129">
    <property type="entry name" value="C1.5:_HAD__Beta-PGM__Phosphata"/>
    <property type="match status" value="1"/>
</dbReference>
<dbReference type="GO" id="GO:0006281">
    <property type="term" value="P:DNA repair"/>
    <property type="evidence" value="ECO:0007669"/>
    <property type="project" value="TreeGrafter"/>
</dbReference>
<dbReference type="PANTHER" id="PTHR43434">
    <property type="entry name" value="PHOSPHOGLYCOLATE PHOSPHATASE"/>
    <property type="match status" value="1"/>
</dbReference>
<reference evidence="6" key="1">
    <citation type="submission" date="2017-11" db="EMBL/GenBank/DDBJ databases">
        <authorList>
            <person name="Watanabe M."/>
            <person name="Kojima H."/>
        </authorList>
    </citation>
    <scope>NUCLEOTIDE SEQUENCE [LARGE SCALE GENOMIC DNA]</scope>
    <source>
        <strain evidence="6">Tokyo 01</strain>
    </source>
</reference>
<dbReference type="SFLD" id="SFLDS00003">
    <property type="entry name" value="Haloacid_Dehalogenase"/>
    <property type="match status" value="1"/>
</dbReference>
<dbReference type="InterPro" id="IPR050155">
    <property type="entry name" value="HAD-like_hydrolase_sf"/>
</dbReference>
<protein>
    <recommendedName>
        <fullName evidence="4">phosphoglycolate phosphatase</fullName>
        <ecNumber evidence="4">3.1.3.18</ecNumber>
    </recommendedName>
</protein>
<dbReference type="NCBIfam" id="TIGR01549">
    <property type="entry name" value="HAD-SF-IA-v1"/>
    <property type="match status" value="1"/>
</dbReference>
<dbReference type="NCBIfam" id="TIGR01509">
    <property type="entry name" value="HAD-SF-IA-v3"/>
    <property type="match status" value="1"/>
</dbReference>
<dbReference type="OrthoDB" id="9793014at2"/>
<dbReference type="InterPro" id="IPR023214">
    <property type="entry name" value="HAD_sf"/>
</dbReference>
<dbReference type="PRINTS" id="PR00413">
    <property type="entry name" value="HADHALOGNASE"/>
</dbReference>
<dbReference type="RefSeq" id="WP_124327853.1">
    <property type="nucleotide sequence ID" value="NZ_BEXT01000001.1"/>
</dbReference>
<dbReference type="EMBL" id="BEXT01000001">
    <property type="protein sequence ID" value="GBC60439.1"/>
    <property type="molecule type" value="Genomic_DNA"/>
</dbReference>
<dbReference type="GO" id="GO:0008967">
    <property type="term" value="F:phosphoglycolate phosphatase activity"/>
    <property type="evidence" value="ECO:0007669"/>
    <property type="project" value="UniProtKB-EC"/>
</dbReference>
<evidence type="ECO:0000256" key="3">
    <source>
        <dbReference type="ARBA" id="ARBA00006171"/>
    </source>
</evidence>
<dbReference type="InterPro" id="IPR023198">
    <property type="entry name" value="PGP-like_dom2"/>
</dbReference>
<dbReference type="AlphaFoldDB" id="A0A401FTZ3"/>
<evidence type="ECO:0000313" key="5">
    <source>
        <dbReference type="EMBL" id="GBC60439.1"/>
    </source>
</evidence>
<sequence length="242" mass="27246">MDNIKTIIFDFDGTLADTERAIKETFRETVNELEMQLPASAADHPDTCRTLEEMFEAVGVSDKAQRAEALARYHARYAINGPEKADLFPGVRATLQTLLEWGFRLAIATNERRENLEMMLPALGLEHFFDTTVCENEVSDAKPSPEMACRIMRRMDVWPSQTLMVGDSVPDMEMGKSAGCLTCGVTYGVHSRERLRAMSPNRMISRFTSLLAILNAPCPISPRYPRQSLRSKPVARMRNARS</sequence>
<name>A0A401FTZ3_9BACT</name>
<dbReference type="InterPro" id="IPR006549">
    <property type="entry name" value="HAD-SF_hydro_IIIA"/>
</dbReference>
<dbReference type="InterPro" id="IPR036412">
    <property type="entry name" value="HAD-like_sf"/>
</dbReference>
<comment type="similarity">
    <text evidence="3">Belongs to the HAD-like hydrolase superfamily. CbbY/CbbZ/Gph/YieH family.</text>
</comment>
<dbReference type="GO" id="GO:0005829">
    <property type="term" value="C:cytosol"/>
    <property type="evidence" value="ECO:0007669"/>
    <property type="project" value="TreeGrafter"/>
</dbReference>
<dbReference type="Gene3D" id="3.40.50.1000">
    <property type="entry name" value="HAD superfamily/HAD-like"/>
    <property type="match status" value="1"/>
</dbReference>
<comment type="caution">
    <text evidence="5">The sequence shown here is derived from an EMBL/GenBank/DDBJ whole genome shotgun (WGS) entry which is preliminary data.</text>
</comment>
<dbReference type="InterPro" id="IPR041492">
    <property type="entry name" value="HAD_2"/>
</dbReference>
<reference evidence="6" key="2">
    <citation type="submission" date="2019-01" db="EMBL/GenBank/DDBJ databases">
        <title>Genome sequence of Desulfonema ishimotonii strain Tokyo 01.</title>
        <authorList>
            <person name="Fukui M."/>
        </authorList>
    </citation>
    <scope>NUCLEOTIDE SEQUENCE [LARGE SCALE GENOMIC DNA]</scope>
    <source>
        <strain evidence="6">Tokyo 01</strain>
    </source>
</reference>
<comment type="pathway">
    <text evidence="2">Organic acid metabolism; glycolate biosynthesis; glycolate from 2-phosphoglycolate: step 1/1.</text>
</comment>
<accession>A0A401FTZ3</accession>
<organism evidence="5 6">
    <name type="scientific">Desulfonema ishimotonii</name>
    <dbReference type="NCBI Taxonomy" id="45657"/>
    <lineage>
        <taxon>Bacteria</taxon>
        <taxon>Pseudomonadati</taxon>
        <taxon>Thermodesulfobacteriota</taxon>
        <taxon>Desulfobacteria</taxon>
        <taxon>Desulfobacterales</taxon>
        <taxon>Desulfococcaceae</taxon>
        <taxon>Desulfonema</taxon>
    </lineage>
</organism>
<gene>
    <name evidence="5" type="ORF">DENIS_1391</name>
</gene>
<proteinExistence type="inferred from homology"/>
<dbReference type="Pfam" id="PF13419">
    <property type="entry name" value="HAD_2"/>
    <property type="match status" value="1"/>
</dbReference>
<dbReference type="SFLD" id="SFLDG01135">
    <property type="entry name" value="C1.5.6:_HAD__Beta-PGM__Phospha"/>
    <property type="match status" value="1"/>
</dbReference>
<evidence type="ECO:0000256" key="4">
    <source>
        <dbReference type="ARBA" id="ARBA00013078"/>
    </source>
</evidence>
<dbReference type="EC" id="3.1.3.18" evidence="4"/>
<evidence type="ECO:0000256" key="2">
    <source>
        <dbReference type="ARBA" id="ARBA00004818"/>
    </source>
</evidence>
<keyword evidence="6" id="KW-1185">Reference proteome</keyword>
<comment type="catalytic activity">
    <reaction evidence="1">
        <text>2-phosphoglycolate + H2O = glycolate + phosphate</text>
        <dbReference type="Rhea" id="RHEA:14369"/>
        <dbReference type="ChEBI" id="CHEBI:15377"/>
        <dbReference type="ChEBI" id="CHEBI:29805"/>
        <dbReference type="ChEBI" id="CHEBI:43474"/>
        <dbReference type="ChEBI" id="CHEBI:58033"/>
        <dbReference type="EC" id="3.1.3.18"/>
    </reaction>
</comment>
<dbReference type="SUPFAM" id="SSF56784">
    <property type="entry name" value="HAD-like"/>
    <property type="match status" value="1"/>
</dbReference>
<keyword evidence="5" id="KW-0378">Hydrolase</keyword>
<dbReference type="Proteomes" id="UP000288096">
    <property type="component" value="Unassembled WGS sequence"/>
</dbReference>
<evidence type="ECO:0000313" key="6">
    <source>
        <dbReference type="Proteomes" id="UP000288096"/>
    </source>
</evidence>